<name>A0ABT1UDC2_9GAMM</name>
<dbReference type="Pfam" id="PF00126">
    <property type="entry name" value="HTH_1"/>
    <property type="match status" value="1"/>
</dbReference>
<keyword evidence="3" id="KW-1185">Reference proteome</keyword>
<organism evidence="2 3">
    <name type="scientific">Methylomonas rivi</name>
    <dbReference type="NCBI Taxonomy" id="2952226"/>
    <lineage>
        <taxon>Bacteria</taxon>
        <taxon>Pseudomonadati</taxon>
        <taxon>Pseudomonadota</taxon>
        <taxon>Gammaproteobacteria</taxon>
        <taxon>Methylococcales</taxon>
        <taxon>Methylococcaceae</taxon>
        <taxon>Methylomonas</taxon>
    </lineage>
</organism>
<dbReference type="Proteomes" id="UP001524586">
    <property type="component" value="Unassembled WGS sequence"/>
</dbReference>
<proteinExistence type="predicted"/>
<dbReference type="InterPro" id="IPR000847">
    <property type="entry name" value="LysR_HTH_N"/>
</dbReference>
<dbReference type="PROSITE" id="PS50931">
    <property type="entry name" value="HTH_LYSR"/>
    <property type="match status" value="1"/>
</dbReference>
<gene>
    <name evidence="2" type="ORF">NP596_21655</name>
</gene>
<dbReference type="EMBL" id="JANIBK010000348">
    <property type="protein sequence ID" value="MCQ8131076.1"/>
    <property type="molecule type" value="Genomic_DNA"/>
</dbReference>
<feature type="domain" description="HTH lysR-type" evidence="1">
    <location>
        <begin position="1"/>
        <end position="28"/>
    </location>
</feature>
<comment type="caution">
    <text evidence="2">The sequence shown here is derived from an EMBL/GenBank/DDBJ whole genome shotgun (WGS) entry which is preliminary data.</text>
</comment>
<sequence length="28" mass="2734">MAIFVAVAEAQSFAGGARRLGLSAPAAT</sequence>
<evidence type="ECO:0000313" key="2">
    <source>
        <dbReference type="EMBL" id="MCQ8131076.1"/>
    </source>
</evidence>
<dbReference type="Gene3D" id="1.10.10.10">
    <property type="entry name" value="Winged helix-like DNA-binding domain superfamily/Winged helix DNA-binding domain"/>
    <property type="match status" value="1"/>
</dbReference>
<protein>
    <submittedName>
        <fullName evidence="2">LysR family transcriptional regulator</fullName>
    </submittedName>
</protein>
<dbReference type="RefSeq" id="WP_256617446.1">
    <property type="nucleotide sequence ID" value="NZ_JANIBK010000348.1"/>
</dbReference>
<evidence type="ECO:0000313" key="3">
    <source>
        <dbReference type="Proteomes" id="UP001524586"/>
    </source>
</evidence>
<feature type="non-terminal residue" evidence="2">
    <location>
        <position position="28"/>
    </location>
</feature>
<dbReference type="InterPro" id="IPR036388">
    <property type="entry name" value="WH-like_DNA-bd_sf"/>
</dbReference>
<evidence type="ECO:0000259" key="1">
    <source>
        <dbReference type="PROSITE" id="PS50931"/>
    </source>
</evidence>
<reference evidence="2 3" key="1">
    <citation type="submission" date="2022-07" db="EMBL/GenBank/DDBJ databases">
        <title>Methylomonas rivi sp. nov., Methylomonas rosea sp. nov., Methylomonas aureus sp. nov. and Methylomonas subterranea sp. nov., four novel methanotrophs isolated from a freshwater creek and the deep terrestrial subsurface.</title>
        <authorList>
            <person name="Abin C."/>
            <person name="Sankaranarayanan K."/>
            <person name="Garner C."/>
            <person name="Sindelar R."/>
            <person name="Kotary K."/>
            <person name="Garner R."/>
            <person name="Barclay S."/>
            <person name="Lawson P."/>
            <person name="Krumholz L."/>
        </authorList>
    </citation>
    <scope>NUCLEOTIDE SEQUENCE [LARGE SCALE GENOMIC DNA]</scope>
    <source>
        <strain evidence="2 3">WSC-6</strain>
    </source>
</reference>
<accession>A0ABT1UDC2</accession>